<dbReference type="AlphaFoldDB" id="A0A0A9TK38"/>
<proteinExistence type="predicted"/>
<reference evidence="1" key="2">
    <citation type="journal article" date="2015" name="Data Brief">
        <title>Shoot transcriptome of the giant reed, Arundo donax.</title>
        <authorList>
            <person name="Barrero R.A."/>
            <person name="Guerrero F.D."/>
            <person name="Moolhuijzen P."/>
            <person name="Goolsby J.A."/>
            <person name="Tidwell J."/>
            <person name="Bellgard S.E."/>
            <person name="Bellgard M.I."/>
        </authorList>
    </citation>
    <scope>NUCLEOTIDE SEQUENCE</scope>
    <source>
        <tissue evidence="1">Shoot tissue taken approximately 20 cm above the soil surface</tissue>
    </source>
</reference>
<organism evidence="1">
    <name type="scientific">Arundo donax</name>
    <name type="common">Giant reed</name>
    <name type="synonym">Donax arundinaceus</name>
    <dbReference type="NCBI Taxonomy" id="35708"/>
    <lineage>
        <taxon>Eukaryota</taxon>
        <taxon>Viridiplantae</taxon>
        <taxon>Streptophyta</taxon>
        <taxon>Embryophyta</taxon>
        <taxon>Tracheophyta</taxon>
        <taxon>Spermatophyta</taxon>
        <taxon>Magnoliopsida</taxon>
        <taxon>Liliopsida</taxon>
        <taxon>Poales</taxon>
        <taxon>Poaceae</taxon>
        <taxon>PACMAD clade</taxon>
        <taxon>Arundinoideae</taxon>
        <taxon>Arundineae</taxon>
        <taxon>Arundo</taxon>
    </lineage>
</organism>
<reference evidence="1" key="1">
    <citation type="submission" date="2014-09" db="EMBL/GenBank/DDBJ databases">
        <authorList>
            <person name="Magalhaes I.L.F."/>
            <person name="Oliveira U."/>
            <person name="Santos F.R."/>
            <person name="Vidigal T.H.D.A."/>
            <person name="Brescovit A.D."/>
            <person name="Santos A.J."/>
        </authorList>
    </citation>
    <scope>NUCLEOTIDE SEQUENCE</scope>
    <source>
        <tissue evidence="1">Shoot tissue taken approximately 20 cm above the soil surface</tissue>
    </source>
</reference>
<name>A0A0A9TK38_ARUDO</name>
<dbReference type="EMBL" id="GBRH01281268">
    <property type="protein sequence ID" value="JAD16627.1"/>
    <property type="molecule type" value="Transcribed_RNA"/>
</dbReference>
<evidence type="ECO:0000313" key="1">
    <source>
        <dbReference type="EMBL" id="JAD16627.1"/>
    </source>
</evidence>
<sequence>MEPVRADLPESPVRELQVLAKYVHWQHNLPRHQTLLQRNGLLLVLSDKPGQFCYLASYVHLRCC</sequence>
<protein>
    <submittedName>
        <fullName evidence="1">Uncharacterized protein</fullName>
    </submittedName>
</protein>
<accession>A0A0A9TK38</accession>